<gene>
    <name evidence="1" type="ORF">NQ176_g2238</name>
</gene>
<dbReference type="Proteomes" id="UP001143910">
    <property type="component" value="Unassembled WGS sequence"/>
</dbReference>
<name>A0ACC1NP90_9HYPO</name>
<comment type="caution">
    <text evidence="1">The sequence shown here is derived from an EMBL/GenBank/DDBJ whole genome shotgun (WGS) entry which is preliminary data.</text>
</comment>
<keyword evidence="2" id="KW-1185">Reference proteome</keyword>
<evidence type="ECO:0000313" key="2">
    <source>
        <dbReference type="Proteomes" id="UP001143910"/>
    </source>
</evidence>
<dbReference type="EMBL" id="JANJQO010000153">
    <property type="protein sequence ID" value="KAJ2981090.1"/>
    <property type="molecule type" value="Genomic_DNA"/>
</dbReference>
<evidence type="ECO:0000313" key="1">
    <source>
        <dbReference type="EMBL" id="KAJ2981090.1"/>
    </source>
</evidence>
<sequence>MPITIEVPDQYSYVLAAATSTFFLNTIHMMRTSKFRKIAKIPYPESYATSEEVSKNPSAAKFNCAQRAHANYTENLTPFLGALIIAGIQHPVPAAILGVVWSFSRLLYLLGYTSDAGPKGRVTGFTGSVLSDFALKAMAAYTCYKLIFDSMK</sequence>
<accession>A0ACC1NP90</accession>
<proteinExistence type="predicted"/>
<reference evidence="1" key="1">
    <citation type="submission" date="2022-08" db="EMBL/GenBank/DDBJ databases">
        <title>Genome Sequence of Lecanicillium fungicola.</title>
        <authorList>
            <person name="Buettner E."/>
        </authorList>
    </citation>
    <scope>NUCLEOTIDE SEQUENCE</scope>
    <source>
        <strain evidence="1">Babe33</strain>
    </source>
</reference>
<organism evidence="1 2">
    <name type="scientific">Zarea fungicola</name>
    <dbReference type="NCBI Taxonomy" id="93591"/>
    <lineage>
        <taxon>Eukaryota</taxon>
        <taxon>Fungi</taxon>
        <taxon>Dikarya</taxon>
        <taxon>Ascomycota</taxon>
        <taxon>Pezizomycotina</taxon>
        <taxon>Sordariomycetes</taxon>
        <taxon>Hypocreomycetidae</taxon>
        <taxon>Hypocreales</taxon>
        <taxon>Cordycipitaceae</taxon>
        <taxon>Zarea</taxon>
    </lineage>
</organism>
<protein>
    <submittedName>
        <fullName evidence="1">Uncharacterized protein</fullName>
    </submittedName>
</protein>